<name>A0A2D3V8B1_9PEZI</name>
<dbReference type="OrthoDB" id="28755at2759"/>
<feature type="transmembrane region" description="Helical" evidence="7">
    <location>
        <begin position="397"/>
        <end position="421"/>
    </location>
</feature>
<feature type="transmembrane region" description="Helical" evidence="7">
    <location>
        <begin position="42"/>
        <end position="61"/>
    </location>
</feature>
<feature type="transmembrane region" description="Helical" evidence="7">
    <location>
        <begin position="116"/>
        <end position="134"/>
    </location>
</feature>
<dbReference type="Gene3D" id="1.20.1250.20">
    <property type="entry name" value="MFS general substrate transporter like domains"/>
    <property type="match status" value="1"/>
</dbReference>
<evidence type="ECO:0000256" key="5">
    <source>
        <dbReference type="ARBA" id="ARBA00023136"/>
    </source>
</evidence>
<keyword evidence="9" id="KW-1185">Reference proteome</keyword>
<feature type="region of interest" description="Disordered" evidence="6">
    <location>
        <begin position="1"/>
        <end position="37"/>
    </location>
</feature>
<dbReference type="GO" id="GO:0008506">
    <property type="term" value="F:sucrose:proton symporter activity"/>
    <property type="evidence" value="ECO:0007669"/>
    <property type="project" value="TreeGrafter"/>
</dbReference>
<dbReference type="AlphaFoldDB" id="A0A2D3V8B1"/>
<keyword evidence="5 7" id="KW-0472">Membrane</keyword>
<keyword evidence="2" id="KW-0813">Transport</keyword>
<dbReference type="Proteomes" id="UP000225277">
    <property type="component" value="Unassembled WGS sequence"/>
</dbReference>
<feature type="transmembrane region" description="Helical" evidence="7">
    <location>
        <begin position="337"/>
        <end position="359"/>
    </location>
</feature>
<gene>
    <name evidence="8" type="ORF">RCC_03566</name>
</gene>
<dbReference type="PANTHER" id="PTHR19432">
    <property type="entry name" value="SUGAR TRANSPORTER"/>
    <property type="match status" value="1"/>
</dbReference>
<proteinExistence type="predicted"/>
<feature type="compositionally biased region" description="Polar residues" evidence="6">
    <location>
        <begin position="1"/>
        <end position="11"/>
    </location>
</feature>
<feature type="transmembrane region" description="Helical" evidence="7">
    <location>
        <begin position="160"/>
        <end position="181"/>
    </location>
</feature>
<feature type="transmembrane region" description="Helical" evidence="7">
    <location>
        <begin position="371"/>
        <end position="391"/>
    </location>
</feature>
<dbReference type="RefSeq" id="XP_023624620.1">
    <property type="nucleotide sequence ID" value="XM_023768852.1"/>
</dbReference>
<evidence type="ECO:0000256" key="3">
    <source>
        <dbReference type="ARBA" id="ARBA00022692"/>
    </source>
</evidence>
<organism evidence="8 9">
    <name type="scientific">Ramularia collo-cygni</name>
    <dbReference type="NCBI Taxonomy" id="112498"/>
    <lineage>
        <taxon>Eukaryota</taxon>
        <taxon>Fungi</taxon>
        <taxon>Dikarya</taxon>
        <taxon>Ascomycota</taxon>
        <taxon>Pezizomycotina</taxon>
        <taxon>Dothideomycetes</taxon>
        <taxon>Dothideomycetidae</taxon>
        <taxon>Mycosphaerellales</taxon>
        <taxon>Mycosphaerellaceae</taxon>
        <taxon>Ramularia</taxon>
    </lineage>
</organism>
<evidence type="ECO:0000256" key="1">
    <source>
        <dbReference type="ARBA" id="ARBA00004141"/>
    </source>
</evidence>
<evidence type="ECO:0000313" key="9">
    <source>
        <dbReference type="Proteomes" id="UP000225277"/>
    </source>
</evidence>
<keyword evidence="3 7" id="KW-0812">Transmembrane</keyword>
<evidence type="ECO:0008006" key="10">
    <source>
        <dbReference type="Google" id="ProtNLM"/>
    </source>
</evidence>
<feature type="transmembrane region" description="Helical" evidence="7">
    <location>
        <begin position="464"/>
        <end position="483"/>
    </location>
</feature>
<evidence type="ECO:0000256" key="2">
    <source>
        <dbReference type="ARBA" id="ARBA00022448"/>
    </source>
</evidence>
<dbReference type="GeneID" id="35598767"/>
<evidence type="ECO:0000256" key="7">
    <source>
        <dbReference type="SAM" id="Phobius"/>
    </source>
</evidence>
<accession>A0A2D3V8B1</accession>
<dbReference type="PANTHER" id="PTHR19432:SF35">
    <property type="entry name" value="SOLUTE CARRIER FAMILY 45 MEMBER 3 ISOFORM X1"/>
    <property type="match status" value="1"/>
</dbReference>
<dbReference type="Pfam" id="PF13347">
    <property type="entry name" value="MFS_2"/>
    <property type="match status" value="1"/>
</dbReference>
<dbReference type="EMBL" id="FJUY01000004">
    <property type="protein sequence ID" value="CZT17729.1"/>
    <property type="molecule type" value="Genomic_DNA"/>
</dbReference>
<feature type="transmembrane region" description="Helical" evidence="7">
    <location>
        <begin position="81"/>
        <end position="104"/>
    </location>
</feature>
<sequence length="515" mass="55146">MDFPSQQSGRASTYAEDGRHDSETPLLGRDTTESSQDDKTKFSIGFLIALTCINGGLQVFFSTVMANLAPYLQGLGLSKSTTAAIIISIPLSGAIIGPSVGTLSDRLRSRWGRRRPIILTGAFLTIASLTLLAWTEQLVHLIAGCGDHDSRQCGAGVEKAVVALAVIFTILLAISVQPVQAGCRALTVDIAPSHEQTRASAYASRIQGAMAIFSFWASSLTFPEIPGLESLTQFQALSCLNFITLGSTVLLTCLVVGEEDSRRPSAEVTKRTILGFFREIWRNVRFLPERIRMACQVQFASWMAWFPLLFYTTTYIGELDKTAEQKTSNSGNQLAQAGSIGSLSFAIVGFIAVLTLPVITSRFFPTNNNKILIKLWTFTQPLLGLLLLLTLASTSPWQGIVLVALAGIPWAVTQWVPWALIGYETSRLGLTTGGGVTESSDESATTTKEDGDAQSGAILGIHNLAISLPQVLSGAVSIVSYGIAEKAGSEVPTAWVLASSGLAAFVAGYLARRML</sequence>
<evidence type="ECO:0000313" key="8">
    <source>
        <dbReference type="EMBL" id="CZT17729.1"/>
    </source>
</evidence>
<comment type="subcellular location">
    <subcellularLocation>
        <location evidence="1">Membrane</location>
        <topology evidence="1">Multi-pass membrane protein</topology>
    </subcellularLocation>
</comment>
<evidence type="ECO:0000256" key="6">
    <source>
        <dbReference type="SAM" id="MobiDB-lite"/>
    </source>
</evidence>
<reference evidence="8 9" key="1">
    <citation type="submission" date="2016-03" db="EMBL/GenBank/DDBJ databases">
        <authorList>
            <person name="Ploux O."/>
        </authorList>
    </citation>
    <scope>NUCLEOTIDE SEQUENCE [LARGE SCALE GENOMIC DNA]</scope>
    <source>
        <strain evidence="8 9">URUG2</strain>
    </source>
</reference>
<protein>
    <recommendedName>
        <fullName evidence="10">Sucrose transporter SUT1D</fullName>
    </recommendedName>
</protein>
<feature type="transmembrane region" description="Helical" evidence="7">
    <location>
        <begin position="299"/>
        <end position="317"/>
    </location>
</feature>
<keyword evidence="4 7" id="KW-1133">Transmembrane helix</keyword>
<dbReference type="InterPro" id="IPR036259">
    <property type="entry name" value="MFS_trans_sf"/>
</dbReference>
<feature type="transmembrane region" description="Helical" evidence="7">
    <location>
        <begin position="495"/>
        <end position="511"/>
    </location>
</feature>
<dbReference type="SUPFAM" id="SSF103473">
    <property type="entry name" value="MFS general substrate transporter"/>
    <property type="match status" value="1"/>
</dbReference>
<dbReference type="GO" id="GO:0005886">
    <property type="term" value="C:plasma membrane"/>
    <property type="evidence" value="ECO:0007669"/>
    <property type="project" value="TreeGrafter"/>
</dbReference>
<evidence type="ECO:0000256" key="4">
    <source>
        <dbReference type="ARBA" id="ARBA00022989"/>
    </source>
</evidence>